<organism evidence="1 2">
    <name type="scientific">Avena sativa</name>
    <name type="common">Oat</name>
    <dbReference type="NCBI Taxonomy" id="4498"/>
    <lineage>
        <taxon>Eukaryota</taxon>
        <taxon>Viridiplantae</taxon>
        <taxon>Streptophyta</taxon>
        <taxon>Embryophyta</taxon>
        <taxon>Tracheophyta</taxon>
        <taxon>Spermatophyta</taxon>
        <taxon>Magnoliopsida</taxon>
        <taxon>Liliopsida</taxon>
        <taxon>Poales</taxon>
        <taxon>Poaceae</taxon>
        <taxon>BOP clade</taxon>
        <taxon>Pooideae</taxon>
        <taxon>Poodae</taxon>
        <taxon>Poeae</taxon>
        <taxon>Poeae Chloroplast Group 1 (Aveneae type)</taxon>
        <taxon>Aveninae</taxon>
        <taxon>Avena</taxon>
    </lineage>
</organism>
<dbReference type="Proteomes" id="UP001732700">
    <property type="component" value="Chromosome 5D"/>
</dbReference>
<evidence type="ECO:0000313" key="1">
    <source>
        <dbReference type="EnsemblPlants" id="AVESA.00010b.r2.5DG1003900.1.CDS"/>
    </source>
</evidence>
<reference evidence="1" key="2">
    <citation type="submission" date="2025-09" db="UniProtKB">
        <authorList>
            <consortium name="EnsemblPlants"/>
        </authorList>
    </citation>
    <scope>IDENTIFICATION</scope>
</reference>
<keyword evidence="2" id="KW-1185">Reference proteome</keyword>
<sequence length="216" mass="24016">MPPSTAGNCQHAQPYETRLSRSVMPRHFLSPPLHLNRLLPLTRRDEMDEIMNKVGSYWLGQKANKEMSSAGDDLESLSTSVGDGAKWLVNKMKGKMQKPLAELLREHDLPAGLFPREATNYEFDPETRRLTVHIPAACEVGYRDGSELRFDTTVTGTLDKGSLAAVEGLKAKVLVWARVTAVKADAAKVYFAVGINKSRSREAYEVIRGAITVDRF</sequence>
<proteinExistence type="predicted"/>
<accession>A0ACD5YN20</accession>
<protein>
    <submittedName>
        <fullName evidence="1">Uncharacterized protein</fullName>
    </submittedName>
</protein>
<dbReference type="EnsemblPlants" id="AVESA.00010b.r2.5DG1003900.1">
    <property type="protein sequence ID" value="AVESA.00010b.r2.5DG1003900.1.CDS"/>
    <property type="gene ID" value="AVESA.00010b.r2.5DG1003900"/>
</dbReference>
<name>A0ACD5YN20_AVESA</name>
<reference evidence="1" key="1">
    <citation type="submission" date="2021-05" db="EMBL/GenBank/DDBJ databases">
        <authorList>
            <person name="Scholz U."/>
            <person name="Mascher M."/>
            <person name="Fiebig A."/>
        </authorList>
    </citation>
    <scope>NUCLEOTIDE SEQUENCE [LARGE SCALE GENOMIC DNA]</scope>
</reference>
<evidence type="ECO:0000313" key="2">
    <source>
        <dbReference type="Proteomes" id="UP001732700"/>
    </source>
</evidence>